<evidence type="ECO:0008006" key="3">
    <source>
        <dbReference type="Google" id="ProtNLM"/>
    </source>
</evidence>
<dbReference type="PANTHER" id="PTHR39338:SF5">
    <property type="entry name" value="BLR6139 PROTEIN"/>
    <property type="match status" value="1"/>
</dbReference>
<sequence>MTDNKRIIALSNQLREEGMQVSIRSTKTACDVWNLLKGTTSLTNLQTALKSVYIKDHHDNQKFDKVFNDLFTDVDDAKGQVLEDMPYNGKNDDKSVEYEDIMSLPDNTIESSQPLSLEKMLPPDFNPETLQQKRIHEKDILKTDISHLNSFDERILDLCRKLGDKIANRRSKRRKLKNAKTIDMPKTIRRNLKNGGKLIKLYQSKPPVRKNKHVFLSDVSGSCDWISSWFFSIIYGCQKSFNKIYSYEFDNSIINTTSYLNSESYYETYQNITAQRLRRGMIHGQSDMAKSFKEFLKDAPLNHKTVVIILTDCRDWRGKREEGVLESAQVLKQIVQKSSKVLIFNPENKKRWNTPTSCVKDYQNAGAKVYEIKNLENLANLITNL</sequence>
<reference evidence="1 2" key="1">
    <citation type="submission" date="2017-05" db="EMBL/GenBank/DDBJ databases">
        <title>Host range expansion of the Methanosphaera genus to humans and monogastric animals involves recent and extensive reduction in genome content.</title>
        <authorList>
            <person name="Hoedt E.C."/>
            <person name="Volmer J.G."/>
            <person name="Parks D.H."/>
            <person name="Rosewarne C.P."/>
            <person name="Denman S.E."/>
            <person name="Mcsweeney C.S."/>
            <person name="O Cuiv P."/>
            <person name="Hugenholtz P."/>
            <person name="Tyson G.W."/>
            <person name="Morrison M."/>
        </authorList>
    </citation>
    <scope>NUCLEOTIDE SEQUENCE [LARGE SCALE GENOMIC DNA]</scope>
    <source>
        <strain evidence="1 2">PA5</strain>
    </source>
</reference>
<comment type="caution">
    <text evidence="1">The sequence shown here is derived from an EMBL/GenBank/DDBJ whole genome shotgun (WGS) entry which is preliminary data.</text>
</comment>
<dbReference type="Proteomes" id="UP000248557">
    <property type="component" value="Unassembled WGS sequence"/>
</dbReference>
<gene>
    <name evidence="1" type="ORF">CA615_00815</name>
</gene>
<evidence type="ECO:0000313" key="2">
    <source>
        <dbReference type="Proteomes" id="UP000248557"/>
    </source>
</evidence>
<dbReference type="AlphaFoldDB" id="A0A328QA79"/>
<accession>A0A328QA79</accession>
<dbReference type="InterPro" id="IPR008912">
    <property type="entry name" value="Uncharacterised_CoxE"/>
</dbReference>
<dbReference type="RefSeq" id="WP_112149277.1">
    <property type="nucleotide sequence ID" value="NZ_NGJK01000010.1"/>
</dbReference>
<dbReference type="Pfam" id="PF05762">
    <property type="entry name" value="VWA_CoxE"/>
    <property type="match status" value="1"/>
</dbReference>
<dbReference type="EMBL" id="NGJK01000010">
    <property type="protein sequence ID" value="RAP03719.1"/>
    <property type="molecule type" value="Genomic_DNA"/>
</dbReference>
<evidence type="ECO:0000313" key="1">
    <source>
        <dbReference type="EMBL" id="RAP03719.1"/>
    </source>
</evidence>
<protein>
    <recommendedName>
        <fullName evidence="3">VWA containing CoxE family protein</fullName>
    </recommendedName>
</protein>
<name>A0A328QA79_9EURY</name>
<organism evidence="1 2">
    <name type="scientific">Methanosphaera stadtmanae</name>
    <dbReference type="NCBI Taxonomy" id="2317"/>
    <lineage>
        <taxon>Archaea</taxon>
        <taxon>Methanobacteriati</taxon>
        <taxon>Methanobacteriota</taxon>
        <taxon>Methanomada group</taxon>
        <taxon>Methanobacteria</taxon>
        <taxon>Methanobacteriales</taxon>
        <taxon>Methanobacteriaceae</taxon>
        <taxon>Methanosphaera</taxon>
    </lineage>
</organism>
<proteinExistence type="predicted"/>
<dbReference type="PANTHER" id="PTHR39338">
    <property type="entry name" value="BLL5662 PROTEIN-RELATED"/>
    <property type="match status" value="1"/>
</dbReference>